<evidence type="ECO:0000313" key="1">
    <source>
        <dbReference type="EMBL" id="KMM73610.1"/>
    </source>
</evidence>
<dbReference type="Proteomes" id="UP000054567">
    <property type="component" value="Unassembled WGS sequence"/>
</dbReference>
<reference evidence="1 2" key="1">
    <citation type="submission" date="2007-06" db="EMBL/GenBank/DDBJ databases">
        <title>The Genome Sequence of Coccidioides posadasii RMSCC_3488.</title>
        <authorList>
            <consortium name="Coccidioides Genome Resources Consortium"/>
            <consortium name="The Broad Institute Genome Sequencing Platform"/>
            <person name="Henn M.R."/>
            <person name="Sykes S."/>
            <person name="Young S."/>
            <person name="Jaffe D."/>
            <person name="Berlin A."/>
            <person name="Alvarez P."/>
            <person name="Butler J."/>
            <person name="Gnerre S."/>
            <person name="Grabherr M."/>
            <person name="Mauceli E."/>
            <person name="Brockman W."/>
            <person name="Kodira C."/>
            <person name="Alvarado L."/>
            <person name="Zeng Q."/>
            <person name="Crawford M."/>
            <person name="Antoine C."/>
            <person name="Devon K."/>
            <person name="Galgiani J."/>
            <person name="Orsborn K."/>
            <person name="Lewis M.L."/>
            <person name="Nusbaum C."/>
            <person name="Galagan J."/>
            <person name="Birren B."/>
        </authorList>
    </citation>
    <scope>NUCLEOTIDE SEQUENCE [LARGE SCALE GENOMIC DNA]</scope>
    <source>
        <strain evidence="1 2">RMSCC 3488</strain>
    </source>
</reference>
<dbReference type="AlphaFoldDB" id="A0A0J6FW08"/>
<reference evidence="2" key="3">
    <citation type="journal article" date="2010" name="Genome Res.">
        <title>Population genomic sequencing of Coccidioides fungi reveals recent hybridization and transposon control.</title>
        <authorList>
            <person name="Neafsey D.E."/>
            <person name="Barker B.M."/>
            <person name="Sharpton T.J."/>
            <person name="Stajich J.E."/>
            <person name="Park D.J."/>
            <person name="Whiston E."/>
            <person name="Hung C.-Y."/>
            <person name="McMahan C."/>
            <person name="White J."/>
            <person name="Sykes S."/>
            <person name="Heiman D."/>
            <person name="Young S."/>
            <person name="Zeng Q."/>
            <person name="Abouelleil A."/>
            <person name="Aftuck L."/>
            <person name="Bessette D."/>
            <person name="Brown A."/>
            <person name="FitzGerald M."/>
            <person name="Lui A."/>
            <person name="Macdonald J.P."/>
            <person name="Priest M."/>
            <person name="Orbach M.J."/>
            <person name="Galgiani J.N."/>
            <person name="Kirkland T.N."/>
            <person name="Cole G.T."/>
            <person name="Birren B.W."/>
            <person name="Henn M.R."/>
            <person name="Taylor J.W."/>
            <person name="Rounsley S.D."/>
        </authorList>
    </citation>
    <scope>NUCLEOTIDE SEQUENCE [LARGE SCALE GENOMIC DNA]</scope>
    <source>
        <strain evidence="2">RMSCC 3488</strain>
    </source>
</reference>
<accession>A0A0J6FW08</accession>
<dbReference type="VEuPathDB" id="FungiDB:CPAG_09897"/>
<evidence type="ECO:0000313" key="2">
    <source>
        <dbReference type="Proteomes" id="UP000054567"/>
    </source>
</evidence>
<organism evidence="1 2">
    <name type="scientific">Coccidioides posadasii RMSCC 3488</name>
    <dbReference type="NCBI Taxonomy" id="454284"/>
    <lineage>
        <taxon>Eukaryota</taxon>
        <taxon>Fungi</taxon>
        <taxon>Dikarya</taxon>
        <taxon>Ascomycota</taxon>
        <taxon>Pezizomycotina</taxon>
        <taxon>Eurotiomycetes</taxon>
        <taxon>Eurotiomycetidae</taxon>
        <taxon>Onygenales</taxon>
        <taxon>Onygenaceae</taxon>
        <taxon>Coccidioides</taxon>
    </lineage>
</organism>
<name>A0A0J6FW08_COCPO</name>
<proteinExistence type="predicted"/>
<sequence length="56" mass="6101">MQLPAACELRPLAFTGAVCLCKGLLIEEIAELAIPPAQSVEQPYKKKLPQSYCNVI</sequence>
<reference evidence="2" key="2">
    <citation type="journal article" date="2009" name="Genome Res.">
        <title>Comparative genomic analyses of the human fungal pathogens Coccidioides and their relatives.</title>
        <authorList>
            <person name="Sharpton T.J."/>
            <person name="Stajich J.E."/>
            <person name="Rounsley S.D."/>
            <person name="Gardner M.J."/>
            <person name="Wortman J.R."/>
            <person name="Jordar V.S."/>
            <person name="Maiti R."/>
            <person name="Kodira C.D."/>
            <person name="Neafsey D.E."/>
            <person name="Zeng Q."/>
            <person name="Hung C.-Y."/>
            <person name="McMahan C."/>
            <person name="Muszewska A."/>
            <person name="Grynberg M."/>
            <person name="Mandel M.A."/>
            <person name="Kellner E.M."/>
            <person name="Barker B.M."/>
            <person name="Galgiani J.N."/>
            <person name="Orbach M.J."/>
            <person name="Kirkland T.N."/>
            <person name="Cole G.T."/>
            <person name="Henn M.R."/>
            <person name="Birren B.W."/>
            <person name="Taylor J.W."/>
        </authorList>
    </citation>
    <scope>NUCLEOTIDE SEQUENCE [LARGE SCALE GENOMIC DNA]</scope>
    <source>
        <strain evidence="2">RMSCC 3488</strain>
    </source>
</reference>
<gene>
    <name evidence="1" type="ORF">CPAG_09897</name>
</gene>
<dbReference type="EMBL" id="DS268114">
    <property type="protein sequence ID" value="KMM73610.1"/>
    <property type="molecule type" value="Genomic_DNA"/>
</dbReference>
<protein>
    <submittedName>
        <fullName evidence="1">Uncharacterized protein</fullName>
    </submittedName>
</protein>